<feature type="non-terminal residue" evidence="1">
    <location>
        <position position="160"/>
    </location>
</feature>
<name>A0ABN9PES0_9DINO</name>
<organism evidence="1 2">
    <name type="scientific">Prorocentrum cordatum</name>
    <dbReference type="NCBI Taxonomy" id="2364126"/>
    <lineage>
        <taxon>Eukaryota</taxon>
        <taxon>Sar</taxon>
        <taxon>Alveolata</taxon>
        <taxon>Dinophyceae</taxon>
        <taxon>Prorocentrales</taxon>
        <taxon>Prorocentraceae</taxon>
        <taxon>Prorocentrum</taxon>
    </lineage>
</organism>
<gene>
    <name evidence="1" type="ORF">PCOR1329_LOCUS1800</name>
</gene>
<dbReference type="Proteomes" id="UP001189429">
    <property type="component" value="Unassembled WGS sequence"/>
</dbReference>
<dbReference type="EMBL" id="CAUYUJ010000446">
    <property type="protein sequence ID" value="CAK0790542.1"/>
    <property type="molecule type" value="Genomic_DNA"/>
</dbReference>
<reference evidence="1" key="1">
    <citation type="submission" date="2023-10" db="EMBL/GenBank/DDBJ databases">
        <authorList>
            <person name="Chen Y."/>
            <person name="Shah S."/>
            <person name="Dougan E. K."/>
            <person name="Thang M."/>
            <person name="Chan C."/>
        </authorList>
    </citation>
    <scope>NUCLEOTIDE SEQUENCE [LARGE SCALE GENOMIC DNA]</scope>
</reference>
<keyword evidence="2" id="KW-1185">Reference proteome</keyword>
<comment type="caution">
    <text evidence="1">The sequence shown here is derived from an EMBL/GenBank/DDBJ whole genome shotgun (WGS) entry which is preliminary data.</text>
</comment>
<sequence length="160" mass="18904">TICLQYQLVFDYSDQFLANDNGRMNTYYCCGDKTGYNMETLIRTERWAQLLTIEQEHEQEGIRQGCCYHFGTKCTPGKESIFVEWIDFSAVPKQAWHFETVHPEYDIKNLKTLHAREGNILVEWIDFSAVPKQAWHFETVHPEYDIKNLKTLCRETILTK</sequence>
<evidence type="ECO:0000313" key="2">
    <source>
        <dbReference type="Proteomes" id="UP001189429"/>
    </source>
</evidence>
<protein>
    <submittedName>
        <fullName evidence="1">Uncharacterized protein</fullName>
    </submittedName>
</protein>
<proteinExistence type="predicted"/>
<accession>A0ABN9PES0</accession>
<evidence type="ECO:0000313" key="1">
    <source>
        <dbReference type="EMBL" id="CAK0790542.1"/>
    </source>
</evidence>
<feature type="non-terminal residue" evidence="1">
    <location>
        <position position="1"/>
    </location>
</feature>